<dbReference type="EMBL" id="JAVXUO010001984">
    <property type="protein sequence ID" value="KAK2977435.1"/>
    <property type="molecule type" value="Genomic_DNA"/>
</dbReference>
<sequence>MAKVCWSKKRPVESNVATSNTKEKSEDDWDAEALFAADEEELAHTATTFEQIDYENDWIVDSGCSNHMTGDCEEEILRTKKNLLVRFQMKELGQLKHFLGLEIDHTQEGIFLHQQKYSKDLLKKFGMPRCKPILIPIEPNAKICAHVGKDLEDATMYRQLRYVRCTIDYGIFYKKGGDYKLVGYCDANYAGDHDTRRSTTGYVFKLGTGTISWCSKRQPTVSLSTTEAEYRAAAMAAQGSTWLIQFMKDLHQPIGYAIPLYCDNLSAIRLAENPVFHARTKHVEVHYHFIKEKVLQEEIGLQQIKTEDQVAVLFTKGVSVNKHVSQAQCYHELGKLQAMCARPTHQLQKALS</sequence>
<accession>A0AA88R8X4</accession>
<evidence type="ECO:0000259" key="2">
    <source>
        <dbReference type="Pfam" id="PF07727"/>
    </source>
</evidence>
<dbReference type="PANTHER" id="PTHR11439">
    <property type="entry name" value="GAG-POL-RELATED RETROTRANSPOSON"/>
    <property type="match status" value="1"/>
</dbReference>
<dbReference type="PANTHER" id="PTHR11439:SF475">
    <property type="entry name" value="CYSTEINE-RICH RLK (RECEPTOR-LIKE PROTEIN KINASE) 8"/>
    <property type="match status" value="1"/>
</dbReference>
<feature type="region of interest" description="Disordered" evidence="1">
    <location>
        <begin position="1"/>
        <end position="25"/>
    </location>
</feature>
<comment type="caution">
    <text evidence="3">The sequence shown here is derived from an EMBL/GenBank/DDBJ whole genome shotgun (WGS) entry which is preliminary data.</text>
</comment>
<feature type="domain" description="Reverse transcriptase Ty1/copia-type" evidence="2">
    <location>
        <begin position="71"/>
        <end position="138"/>
    </location>
</feature>
<dbReference type="SUPFAM" id="SSF56672">
    <property type="entry name" value="DNA/RNA polymerases"/>
    <property type="match status" value="1"/>
</dbReference>
<evidence type="ECO:0000313" key="4">
    <source>
        <dbReference type="Proteomes" id="UP001187471"/>
    </source>
</evidence>
<dbReference type="Proteomes" id="UP001187471">
    <property type="component" value="Unassembled WGS sequence"/>
</dbReference>
<dbReference type="InterPro" id="IPR013103">
    <property type="entry name" value="RVT_2"/>
</dbReference>
<evidence type="ECO:0000313" key="3">
    <source>
        <dbReference type="EMBL" id="KAK2977435.1"/>
    </source>
</evidence>
<proteinExistence type="predicted"/>
<gene>
    <name evidence="3" type="ORF">RJ640_028596</name>
</gene>
<protein>
    <recommendedName>
        <fullName evidence="2">Reverse transcriptase Ty1/copia-type domain-containing protein</fullName>
    </recommendedName>
</protein>
<evidence type="ECO:0000256" key="1">
    <source>
        <dbReference type="SAM" id="MobiDB-lite"/>
    </source>
</evidence>
<name>A0AA88R8X4_9ASTE</name>
<reference evidence="3" key="1">
    <citation type="submission" date="2022-12" db="EMBL/GenBank/DDBJ databases">
        <title>Draft genome assemblies for two species of Escallonia (Escalloniales).</title>
        <authorList>
            <person name="Chanderbali A."/>
            <person name="Dervinis C."/>
            <person name="Anghel I."/>
            <person name="Soltis D."/>
            <person name="Soltis P."/>
            <person name="Zapata F."/>
        </authorList>
    </citation>
    <scope>NUCLEOTIDE SEQUENCE</scope>
    <source>
        <strain evidence="3">UCBG92.1500</strain>
        <tissue evidence="3">Leaf</tissue>
    </source>
</reference>
<keyword evidence="4" id="KW-1185">Reference proteome</keyword>
<dbReference type="CDD" id="cd09272">
    <property type="entry name" value="RNase_HI_RT_Ty1"/>
    <property type="match status" value="1"/>
</dbReference>
<organism evidence="3 4">
    <name type="scientific">Escallonia rubra</name>
    <dbReference type="NCBI Taxonomy" id="112253"/>
    <lineage>
        <taxon>Eukaryota</taxon>
        <taxon>Viridiplantae</taxon>
        <taxon>Streptophyta</taxon>
        <taxon>Embryophyta</taxon>
        <taxon>Tracheophyta</taxon>
        <taxon>Spermatophyta</taxon>
        <taxon>Magnoliopsida</taxon>
        <taxon>eudicotyledons</taxon>
        <taxon>Gunneridae</taxon>
        <taxon>Pentapetalae</taxon>
        <taxon>asterids</taxon>
        <taxon>campanulids</taxon>
        <taxon>Escalloniales</taxon>
        <taxon>Escalloniaceae</taxon>
        <taxon>Escallonia</taxon>
    </lineage>
</organism>
<dbReference type="Pfam" id="PF07727">
    <property type="entry name" value="RVT_2"/>
    <property type="match status" value="1"/>
</dbReference>
<dbReference type="InterPro" id="IPR043502">
    <property type="entry name" value="DNA/RNA_pol_sf"/>
</dbReference>
<dbReference type="AlphaFoldDB" id="A0AA88R8X4"/>